<dbReference type="EMBL" id="FNHE01000013">
    <property type="protein sequence ID" value="SDN19813.1"/>
    <property type="molecule type" value="Genomic_DNA"/>
</dbReference>
<sequence>MSQAGPPHRTVSLHELHVVGPHGLPVRHRTVQVVRALQPGLASYTFRLDRREASVRVLRGATAGEPRPDGEGFTAVELCFPRPLGLGETASLEYETVFDWQSVPPPQLRRAARQPVERLEMRVAFTPGRLPAELHWALWDGYGPDAGLRAAERVPLDDEFSAHRFMDEIEGVTVGFTWTWPPGEEPRLDG</sequence>
<organism evidence="1 2">
    <name type="scientific">Geodermatophilus siccatus</name>
    <dbReference type="NCBI Taxonomy" id="1137991"/>
    <lineage>
        <taxon>Bacteria</taxon>
        <taxon>Bacillati</taxon>
        <taxon>Actinomycetota</taxon>
        <taxon>Actinomycetes</taxon>
        <taxon>Geodermatophilales</taxon>
        <taxon>Geodermatophilaceae</taxon>
        <taxon>Geodermatophilus</taxon>
    </lineage>
</organism>
<evidence type="ECO:0000313" key="2">
    <source>
        <dbReference type="Proteomes" id="UP000198680"/>
    </source>
</evidence>
<protein>
    <submittedName>
        <fullName evidence="1">Uncharacterized protein</fullName>
    </submittedName>
</protein>
<name>A0A1G9ZH67_9ACTN</name>
<proteinExistence type="predicted"/>
<dbReference type="AlphaFoldDB" id="A0A1G9ZH67"/>
<dbReference type="Proteomes" id="UP000198680">
    <property type="component" value="Unassembled WGS sequence"/>
</dbReference>
<keyword evidence="2" id="KW-1185">Reference proteome</keyword>
<evidence type="ECO:0000313" key="1">
    <source>
        <dbReference type="EMBL" id="SDN19813.1"/>
    </source>
</evidence>
<dbReference type="OrthoDB" id="3205593at2"/>
<gene>
    <name evidence="1" type="ORF">SAMN05660642_04318</name>
</gene>
<dbReference type="RefSeq" id="WP_091223206.1">
    <property type="nucleotide sequence ID" value="NZ_FNHE01000013.1"/>
</dbReference>
<accession>A0A1G9ZH67</accession>
<reference evidence="2" key="1">
    <citation type="submission" date="2016-10" db="EMBL/GenBank/DDBJ databases">
        <authorList>
            <person name="Varghese N."/>
            <person name="Submissions S."/>
        </authorList>
    </citation>
    <scope>NUCLEOTIDE SEQUENCE [LARGE SCALE GENOMIC DNA]</scope>
    <source>
        <strain evidence="2">DSM 45419</strain>
    </source>
</reference>